<organism evidence="10 11">
    <name type="scientific">Lachnoanaerobaculum saburreum F0468</name>
    <dbReference type="NCBI Taxonomy" id="1095750"/>
    <lineage>
        <taxon>Bacteria</taxon>
        <taxon>Bacillati</taxon>
        <taxon>Bacillota</taxon>
        <taxon>Clostridia</taxon>
        <taxon>Lachnospirales</taxon>
        <taxon>Lachnospiraceae</taxon>
        <taxon>Lachnoanaerobaculum</taxon>
    </lineage>
</organism>
<evidence type="ECO:0000259" key="9">
    <source>
        <dbReference type="PROSITE" id="PS50893"/>
    </source>
</evidence>
<dbReference type="GO" id="GO:0016887">
    <property type="term" value="F:ATP hydrolysis activity"/>
    <property type="evidence" value="ECO:0007669"/>
    <property type="project" value="InterPro"/>
</dbReference>
<dbReference type="InterPro" id="IPR003593">
    <property type="entry name" value="AAA+_ATPase"/>
</dbReference>
<dbReference type="InterPro" id="IPR050107">
    <property type="entry name" value="ABC_carbohydrate_import_ATPase"/>
</dbReference>
<accession>I0R837</accession>
<keyword evidence="8" id="KW-0472">Membrane</keyword>
<evidence type="ECO:0000256" key="5">
    <source>
        <dbReference type="ARBA" id="ARBA00022741"/>
    </source>
</evidence>
<keyword evidence="11" id="KW-1185">Reference proteome</keyword>
<dbReference type="PROSITE" id="PS50893">
    <property type="entry name" value="ABC_TRANSPORTER_2"/>
    <property type="match status" value="2"/>
</dbReference>
<dbReference type="Proteomes" id="UP000005039">
    <property type="component" value="Unassembled WGS sequence"/>
</dbReference>
<evidence type="ECO:0000256" key="1">
    <source>
        <dbReference type="ARBA" id="ARBA00004202"/>
    </source>
</evidence>
<keyword evidence="7" id="KW-1278">Translocase</keyword>
<evidence type="ECO:0000256" key="6">
    <source>
        <dbReference type="ARBA" id="ARBA00022840"/>
    </source>
</evidence>
<dbReference type="PROSITE" id="PS00211">
    <property type="entry name" value="ABC_TRANSPORTER_1"/>
    <property type="match status" value="2"/>
</dbReference>
<dbReference type="eggNOG" id="COG3845">
    <property type="taxonomic scope" value="Bacteria"/>
</dbReference>
<keyword evidence="2" id="KW-0813">Transport</keyword>
<comment type="subcellular location">
    <subcellularLocation>
        <location evidence="1">Cell membrane</location>
        <topology evidence="1">Peripheral membrane protein</topology>
    </subcellularLocation>
</comment>
<comment type="caution">
    <text evidence="10">The sequence shown here is derived from an EMBL/GenBank/DDBJ whole genome shotgun (WGS) entry which is preliminary data.</text>
</comment>
<dbReference type="PATRIC" id="fig|1095750.3.peg.1388"/>
<evidence type="ECO:0000313" key="11">
    <source>
        <dbReference type="Proteomes" id="UP000005039"/>
    </source>
</evidence>
<dbReference type="AlphaFoldDB" id="I0R837"/>
<dbReference type="PANTHER" id="PTHR43790">
    <property type="entry name" value="CARBOHYDRATE TRANSPORT ATP-BINDING PROTEIN MG119-RELATED"/>
    <property type="match status" value="1"/>
</dbReference>
<proteinExistence type="predicted"/>
<keyword evidence="5" id="KW-0547">Nucleotide-binding</keyword>
<dbReference type="EMBL" id="AJGH01000064">
    <property type="protein sequence ID" value="EIC95845.1"/>
    <property type="molecule type" value="Genomic_DNA"/>
</dbReference>
<evidence type="ECO:0000313" key="10">
    <source>
        <dbReference type="EMBL" id="EIC95845.1"/>
    </source>
</evidence>
<protein>
    <submittedName>
        <fullName evidence="10">ABC transporter, ATP-binding protein</fullName>
    </submittedName>
</protein>
<evidence type="ECO:0000256" key="8">
    <source>
        <dbReference type="ARBA" id="ARBA00023136"/>
    </source>
</evidence>
<dbReference type="Pfam" id="PF00005">
    <property type="entry name" value="ABC_tran"/>
    <property type="match status" value="2"/>
</dbReference>
<feature type="domain" description="ABC transporter" evidence="9">
    <location>
        <begin position="257"/>
        <end position="503"/>
    </location>
</feature>
<keyword evidence="3" id="KW-1003">Cell membrane</keyword>
<keyword evidence="6 10" id="KW-0067">ATP-binding</keyword>
<dbReference type="OrthoDB" id="9771863at2"/>
<gene>
    <name evidence="10" type="ORF">HMPREF9970_0423</name>
</gene>
<evidence type="ECO:0000256" key="7">
    <source>
        <dbReference type="ARBA" id="ARBA00022967"/>
    </source>
</evidence>
<reference evidence="10 11" key="1">
    <citation type="submission" date="2012-03" db="EMBL/GenBank/DDBJ databases">
        <authorList>
            <person name="Durkin A.S."/>
            <person name="McCorrison J."/>
            <person name="Torralba M."/>
            <person name="Gillis M."/>
            <person name="Methe B."/>
            <person name="Sutton G."/>
            <person name="Nelson K.E."/>
        </authorList>
    </citation>
    <scope>NUCLEOTIDE SEQUENCE [LARGE SCALE GENOMIC DNA]</scope>
    <source>
        <strain evidence="10 11">F0468</strain>
    </source>
</reference>
<evidence type="ECO:0000256" key="4">
    <source>
        <dbReference type="ARBA" id="ARBA00022737"/>
    </source>
</evidence>
<dbReference type="InterPro" id="IPR003439">
    <property type="entry name" value="ABC_transporter-like_ATP-bd"/>
</dbReference>
<evidence type="ECO:0000256" key="3">
    <source>
        <dbReference type="ARBA" id="ARBA00022475"/>
    </source>
</evidence>
<keyword evidence="4" id="KW-0677">Repeat</keyword>
<dbReference type="RefSeq" id="WP_008753954.1">
    <property type="nucleotide sequence ID" value="NZ_AJGH01000064.1"/>
</dbReference>
<dbReference type="InterPro" id="IPR027417">
    <property type="entry name" value="P-loop_NTPase"/>
</dbReference>
<dbReference type="PANTHER" id="PTHR43790:SF4">
    <property type="entry name" value="GUANOSINE IMPORT ATP-BINDING PROTEIN NUPO"/>
    <property type="match status" value="1"/>
</dbReference>
<dbReference type="SMART" id="SM00382">
    <property type="entry name" value="AAA"/>
    <property type="match status" value="2"/>
</dbReference>
<sequence>MSVFLQMEHVSKRFGDFYANKDISLTVNNGEVLTLLGENGAGKSTLMNILIGLYQPTEGKILINGKEVKIDSPSQAVKNGIGMVHQHFMLVEAMTVFENIILGDKKSKGIFIDRVARKEEILELSERYGLNVEPDALVKDISVGEQQRVEILKALYHGAKLLILDEPTATLTDIEAEGLFKIIETLISEGKSVIFISHKMREVLRVSTRVVILRLGEVVGTLDIDGVDGQMLANLMIGKELHEARYNKKEAKGDDVLRLSHVKYQPDMKHNGLNDISMAIKHGEIVGIAGVDGNGQTQLAQMVTGVIAPREGEIYADSKKISKYDPNDFILNGVAHVPEDRNLQGLIGDMSIADNLVLKDIESDKFSKGRGLLLKKKAILDYGEIAASKYDIRCTCVDQDVRSLSGGNQQKVILARELESDPELLVAVHPTRGLDIGATHFVHDRIIAARDSGVGVLLISADLDEILKMSDRILVMFEGKIMGEFSGDNPCVEKISMAMTGNNEVNNNG</sequence>
<dbReference type="SUPFAM" id="SSF52540">
    <property type="entry name" value="P-loop containing nucleoside triphosphate hydrolases"/>
    <property type="match status" value="2"/>
</dbReference>
<dbReference type="GO" id="GO:0005524">
    <property type="term" value="F:ATP binding"/>
    <property type="evidence" value="ECO:0007669"/>
    <property type="project" value="UniProtKB-KW"/>
</dbReference>
<dbReference type="FunFam" id="3.40.50.300:FF:000127">
    <property type="entry name" value="Ribose import ATP-binding protein RbsA"/>
    <property type="match status" value="1"/>
</dbReference>
<dbReference type="CDD" id="cd03215">
    <property type="entry name" value="ABC_Carb_Monos_II"/>
    <property type="match status" value="1"/>
</dbReference>
<name>I0R837_9FIRM</name>
<dbReference type="InterPro" id="IPR017871">
    <property type="entry name" value="ABC_transporter-like_CS"/>
</dbReference>
<feature type="domain" description="ABC transporter" evidence="9">
    <location>
        <begin position="5"/>
        <end position="240"/>
    </location>
</feature>
<dbReference type="Gene3D" id="3.40.50.300">
    <property type="entry name" value="P-loop containing nucleotide triphosphate hydrolases"/>
    <property type="match status" value="2"/>
</dbReference>
<dbReference type="GO" id="GO:0005886">
    <property type="term" value="C:plasma membrane"/>
    <property type="evidence" value="ECO:0007669"/>
    <property type="project" value="UniProtKB-SubCell"/>
</dbReference>
<evidence type="ECO:0000256" key="2">
    <source>
        <dbReference type="ARBA" id="ARBA00022448"/>
    </source>
</evidence>
<dbReference type="CDD" id="cd03216">
    <property type="entry name" value="ABC_Carb_Monos_I"/>
    <property type="match status" value="1"/>
</dbReference>